<keyword evidence="2" id="KW-1185">Reference proteome</keyword>
<reference evidence="1 2" key="1">
    <citation type="submission" date="2016-05" db="EMBL/GenBank/DDBJ databases">
        <title>Comparative analysis of secretome profiles of manganese(II)-oxidizing ascomycete fungi.</title>
        <authorList>
            <consortium name="DOE Joint Genome Institute"/>
            <person name="Zeiner C.A."/>
            <person name="Purvine S.O."/>
            <person name="Zink E.M."/>
            <person name="Wu S."/>
            <person name="Pasa-Tolic L."/>
            <person name="Chaput D.L."/>
            <person name="Haridas S."/>
            <person name="Grigoriev I.V."/>
            <person name="Santelli C.M."/>
            <person name="Hansel C.M."/>
        </authorList>
    </citation>
    <scope>NUCLEOTIDE SEQUENCE [LARGE SCALE GENOMIC DNA]</scope>
    <source>
        <strain evidence="1 2">SRC1lrK2f</strain>
    </source>
</reference>
<dbReference type="EMBL" id="KV441481">
    <property type="protein sequence ID" value="OAG19520.1"/>
    <property type="molecule type" value="Genomic_DNA"/>
</dbReference>
<dbReference type="GeneID" id="29116013"/>
<proteinExistence type="predicted"/>
<protein>
    <submittedName>
        <fullName evidence="1">Uncharacterized protein</fullName>
    </submittedName>
</protein>
<dbReference type="VEuPathDB" id="FungiDB:CC77DRAFT_168490"/>
<accession>A0A177DJY9</accession>
<name>A0A177DJY9_ALTAL</name>
<evidence type="ECO:0000313" key="1">
    <source>
        <dbReference type="EMBL" id="OAG19520.1"/>
    </source>
</evidence>
<dbReference type="KEGG" id="aalt:CC77DRAFT_168490"/>
<organism evidence="1 2">
    <name type="scientific">Alternaria alternata</name>
    <name type="common">Alternaria rot fungus</name>
    <name type="synonym">Torula alternata</name>
    <dbReference type="NCBI Taxonomy" id="5599"/>
    <lineage>
        <taxon>Eukaryota</taxon>
        <taxon>Fungi</taxon>
        <taxon>Dikarya</taxon>
        <taxon>Ascomycota</taxon>
        <taxon>Pezizomycotina</taxon>
        <taxon>Dothideomycetes</taxon>
        <taxon>Pleosporomycetidae</taxon>
        <taxon>Pleosporales</taxon>
        <taxon>Pleosporineae</taxon>
        <taxon>Pleosporaceae</taxon>
        <taxon>Alternaria</taxon>
        <taxon>Alternaria sect. Alternaria</taxon>
        <taxon>Alternaria alternata complex</taxon>
    </lineage>
</organism>
<sequence>MATWDRFRHMDLIEKVEEIQSQLSLFATRSNNSPKYRADLVELQRRGHEYRQILALPVTPAKCEQKIDDGEVWRWIRETRDLLMRCENCYFYTMFHLQDADSVFRIHHIPKGFATLDQGKSIGIMS</sequence>
<dbReference type="Proteomes" id="UP000077248">
    <property type="component" value="Unassembled WGS sequence"/>
</dbReference>
<dbReference type="RefSeq" id="XP_018384941.1">
    <property type="nucleotide sequence ID" value="XM_018530419.1"/>
</dbReference>
<evidence type="ECO:0000313" key="2">
    <source>
        <dbReference type="Proteomes" id="UP000077248"/>
    </source>
</evidence>
<dbReference type="AlphaFoldDB" id="A0A177DJY9"/>
<gene>
    <name evidence="1" type="ORF">CC77DRAFT_168490</name>
</gene>